<organism evidence="1 2">
    <name type="scientific">Batrachochytrium dendrobatidis (strain JEL423)</name>
    <dbReference type="NCBI Taxonomy" id="403673"/>
    <lineage>
        <taxon>Eukaryota</taxon>
        <taxon>Fungi</taxon>
        <taxon>Fungi incertae sedis</taxon>
        <taxon>Chytridiomycota</taxon>
        <taxon>Chytridiomycota incertae sedis</taxon>
        <taxon>Chytridiomycetes</taxon>
        <taxon>Rhizophydiales</taxon>
        <taxon>Rhizophydiales incertae sedis</taxon>
        <taxon>Batrachochytrium</taxon>
    </lineage>
</organism>
<gene>
    <name evidence="1" type="ORF">BDEG_22067</name>
</gene>
<protein>
    <submittedName>
        <fullName evidence="1">Uncharacterized protein</fullName>
    </submittedName>
</protein>
<sequence>MTQEYGVHDIVREDRVFYKMRKLRKMRLSAV</sequence>
<evidence type="ECO:0000313" key="2">
    <source>
        <dbReference type="Proteomes" id="UP000077115"/>
    </source>
</evidence>
<dbReference type="VEuPathDB" id="FungiDB:BDEG_22067"/>
<dbReference type="Proteomes" id="UP000077115">
    <property type="component" value="Unassembled WGS sequence"/>
</dbReference>
<evidence type="ECO:0000313" key="1">
    <source>
        <dbReference type="EMBL" id="OAJ38107.1"/>
    </source>
</evidence>
<name>A0A177WDD0_BATDL</name>
<reference evidence="1 2" key="2">
    <citation type="submission" date="2016-05" db="EMBL/GenBank/DDBJ databases">
        <title>Lineage-specific infection strategies underlie the spectrum of fungal disease in amphibians.</title>
        <authorList>
            <person name="Cuomo C.A."/>
            <person name="Farrer R.A."/>
            <person name="James T."/>
            <person name="Longcore J."/>
            <person name="Birren B."/>
        </authorList>
    </citation>
    <scope>NUCLEOTIDE SEQUENCE [LARGE SCALE GENOMIC DNA]</scope>
    <source>
        <strain evidence="1 2">JEL423</strain>
    </source>
</reference>
<dbReference type="AlphaFoldDB" id="A0A177WDD0"/>
<dbReference type="EMBL" id="DS022301">
    <property type="protein sequence ID" value="OAJ38107.1"/>
    <property type="molecule type" value="Genomic_DNA"/>
</dbReference>
<reference evidence="1 2" key="1">
    <citation type="submission" date="2006-10" db="EMBL/GenBank/DDBJ databases">
        <title>The Genome Sequence of Batrachochytrium dendrobatidis JEL423.</title>
        <authorList>
            <consortium name="The Broad Institute Genome Sequencing Platform"/>
            <person name="Birren B."/>
            <person name="Lander E."/>
            <person name="Galagan J."/>
            <person name="Cuomo C."/>
            <person name="Devon K."/>
            <person name="Jaffe D."/>
            <person name="Butler J."/>
            <person name="Alvarez P."/>
            <person name="Gnerre S."/>
            <person name="Grabherr M."/>
            <person name="Kleber M."/>
            <person name="Mauceli E."/>
            <person name="Brockman W."/>
            <person name="Young S."/>
            <person name="LaButti K."/>
            <person name="Sykes S."/>
            <person name="DeCaprio D."/>
            <person name="Crawford M."/>
            <person name="Koehrsen M."/>
            <person name="Engels R."/>
            <person name="Montgomery P."/>
            <person name="Pearson M."/>
            <person name="Howarth C."/>
            <person name="Larson L."/>
            <person name="White J."/>
            <person name="O'Leary S."/>
            <person name="Kodira C."/>
            <person name="Zeng Q."/>
            <person name="Yandava C."/>
            <person name="Alvarado L."/>
            <person name="Longcore J."/>
            <person name="James T."/>
        </authorList>
    </citation>
    <scope>NUCLEOTIDE SEQUENCE [LARGE SCALE GENOMIC DNA]</scope>
    <source>
        <strain evidence="1 2">JEL423</strain>
    </source>
</reference>
<proteinExistence type="predicted"/>
<accession>A0A177WDD0</accession>